<evidence type="ECO:0000256" key="3">
    <source>
        <dbReference type="ARBA" id="ARBA00022741"/>
    </source>
</evidence>
<dbReference type="InterPro" id="IPR050306">
    <property type="entry name" value="PfkB_Carbo_kinase"/>
</dbReference>
<gene>
    <name evidence="7" type="ORF">KKP3000_001166</name>
</gene>
<dbReference type="EMBL" id="JBDXSU010000001">
    <property type="protein sequence ID" value="MFB5188733.1"/>
    <property type="molecule type" value="Genomic_DNA"/>
</dbReference>
<dbReference type="Pfam" id="PF00294">
    <property type="entry name" value="PfkB"/>
    <property type="match status" value="1"/>
</dbReference>
<dbReference type="RefSeq" id="WP_275475573.1">
    <property type="nucleotide sequence ID" value="NZ_CP162940.1"/>
</dbReference>
<evidence type="ECO:0000313" key="8">
    <source>
        <dbReference type="Proteomes" id="UP001579974"/>
    </source>
</evidence>
<dbReference type="InterPro" id="IPR029056">
    <property type="entry name" value="Ribokinase-like"/>
</dbReference>
<dbReference type="PANTHER" id="PTHR43085:SF1">
    <property type="entry name" value="PSEUDOURIDINE KINASE-RELATED"/>
    <property type="match status" value="1"/>
</dbReference>
<organism evidence="7 8">
    <name type="scientific">Alicyclobacillus fastidiosus</name>
    <dbReference type="NCBI Taxonomy" id="392011"/>
    <lineage>
        <taxon>Bacteria</taxon>
        <taxon>Bacillati</taxon>
        <taxon>Bacillota</taxon>
        <taxon>Bacilli</taxon>
        <taxon>Bacillales</taxon>
        <taxon>Alicyclobacillaceae</taxon>
        <taxon>Alicyclobacillus</taxon>
    </lineage>
</organism>
<dbReference type="Gene3D" id="3.40.1190.20">
    <property type="match status" value="1"/>
</dbReference>
<feature type="domain" description="Carbohydrate kinase PfkB" evidence="6">
    <location>
        <begin position="7"/>
        <end position="300"/>
    </location>
</feature>
<accession>A0ABV5A923</accession>
<evidence type="ECO:0000259" key="6">
    <source>
        <dbReference type="Pfam" id="PF00294"/>
    </source>
</evidence>
<dbReference type="PANTHER" id="PTHR43085">
    <property type="entry name" value="HEXOKINASE FAMILY MEMBER"/>
    <property type="match status" value="1"/>
</dbReference>
<evidence type="ECO:0000313" key="7">
    <source>
        <dbReference type="EMBL" id="MFB5188733.1"/>
    </source>
</evidence>
<proteinExistence type="inferred from homology"/>
<evidence type="ECO:0000256" key="5">
    <source>
        <dbReference type="ARBA" id="ARBA00022840"/>
    </source>
</evidence>
<evidence type="ECO:0000256" key="2">
    <source>
        <dbReference type="ARBA" id="ARBA00022679"/>
    </source>
</evidence>
<name>A0ABV5A923_9BACL</name>
<evidence type="ECO:0000256" key="4">
    <source>
        <dbReference type="ARBA" id="ARBA00022777"/>
    </source>
</evidence>
<keyword evidence="3" id="KW-0547">Nucleotide-binding</keyword>
<dbReference type="Proteomes" id="UP001579974">
    <property type="component" value="Unassembled WGS sequence"/>
</dbReference>
<dbReference type="InterPro" id="IPR011611">
    <property type="entry name" value="PfkB_dom"/>
</dbReference>
<keyword evidence="8" id="KW-1185">Reference proteome</keyword>
<reference evidence="7 8" key="1">
    <citation type="journal article" date="2024" name="Int. J. Mol. Sci.">
        <title>Exploration of Alicyclobacillus spp. Genome in Search of Antibiotic Resistance.</title>
        <authorList>
            <person name="Bucka-Kolendo J."/>
            <person name="Kiousi D.E."/>
            <person name="Dekowska A."/>
            <person name="Mikolajczuk-Szczyrba A."/>
            <person name="Karadedos D.M."/>
            <person name="Michael P."/>
            <person name="Galanis A."/>
            <person name="Sokolowska B."/>
        </authorList>
    </citation>
    <scope>NUCLEOTIDE SEQUENCE [LARGE SCALE GENOMIC DNA]</scope>
    <source>
        <strain evidence="7 8">KKP 3000</strain>
    </source>
</reference>
<protein>
    <submittedName>
        <fullName evidence="7">Sugar kinase</fullName>
    </submittedName>
</protein>
<keyword evidence="2" id="KW-0808">Transferase</keyword>
<dbReference type="GO" id="GO:0016301">
    <property type="term" value="F:kinase activity"/>
    <property type="evidence" value="ECO:0007669"/>
    <property type="project" value="UniProtKB-KW"/>
</dbReference>
<keyword evidence="4 7" id="KW-0418">Kinase</keyword>
<dbReference type="PROSITE" id="PS00584">
    <property type="entry name" value="PFKB_KINASES_2"/>
    <property type="match status" value="1"/>
</dbReference>
<evidence type="ECO:0000256" key="1">
    <source>
        <dbReference type="ARBA" id="ARBA00010688"/>
    </source>
</evidence>
<dbReference type="InterPro" id="IPR002173">
    <property type="entry name" value="Carboh/pur_kinase_PfkB_CS"/>
</dbReference>
<dbReference type="SUPFAM" id="SSF53613">
    <property type="entry name" value="Ribokinase-like"/>
    <property type="match status" value="1"/>
</dbReference>
<comment type="caution">
    <text evidence="7">The sequence shown here is derived from an EMBL/GenBank/DDBJ whole genome shotgun (WGS) entry which is preliminary data.</text>
</comment>
<keyword evidence="5" id="KW-0067">ATP-binding</keyword>
<comment type="similarity">
    <text evidence="1">Belongs to the carbohydrate kinase PfkB family.</text>
</comment>
<sequence>MTGRPFVFTIGEMLVEIMRPEVDVPLRRTGAFVGPYPSGAPAIFIDAIAKLGIGAGIVGCVGDDDFGLCVRERLSSDGVDVSQVRVCKDKTTAVAFVNYFASGDREFLFHVADAAAGQIRADQLKREWLHAETVLHLNGSSIAINEAVRQICYEAARLVKECGGTITLDPNVRPELFTRGEMERLYGPLLSYCDYVIPSRGEAEWMTSSETLDDAAAQLFELGVKAVVCKRGADGCVLYTPDFRLESSAFDVQVVDPTGAGDCFSAGLVYGLLRKWEWPTILTFANAMGALATCKQGPMEGTLSLSEVVEFIKKHGVELAHG</sequence>
<dbReference type="CDD" id="cd01166">
    <property type="entry name" value="KdgK"/>
    <property type="match status" value="1"/>
</dbReference>